<evidence type="ECO:0000256" key="1">
    <source>
        <dbReference type="ARBA" id="ARBA00005254"/>
    </source>
</evidence>
<dbReference type="Proteomes" id="UP001413721">
    <property type="component" value="Unassembled WGS sequence"/>
</dbReference>
<dbReference type="InterPro" id="IPR001753">
    <property type="entry name" value="Enoyl-CoA_hydra/iso"/>
</dbReference>
<dbReference type="PANTHER" id="PTHR43459:SF1">
    <property type="entry name" value="EG:BACN32G11.4 PROTEIN"/>
    <property type="match status" value="1"/>
</dbReference>
<name>A0ABU9YLY6_9PROT</name>
<proteinExistence type="inferred from homology"/>
<keyword evidence="3" id="KW-1185">Reference proteome</keyword>
<evidence type="ECO:0000313" key="3">
    <source>
        <dbReference type="Proteomes" id="UP001413721"/>
    </source>
</evidence>
<dbReference type="EMBL" id="JBBKTW010000005">
    <property type="protein sequence ID" value="MEN2989824.1"/>
    <property type="molecule type" value="Genomic_DNA"/>
</dbReference>
<reference evidence="2 3" key="1">
    <citation type="submission" date="2024-03" db="EMBL/GenBank/DDBJ databases">
        <title>High-quality draft genome sequencing of Tistrella sp. BH-R2-4.</title>
        <authorList>
            <person name="Dong C."/>
        </authorList>
    </citation>
    <scope>NUCLEOTIDE SEQUENCE [LARGE SCALE GENOMIC DNA]</scope>
    <source>
        <strain evidence="2 3">BH-R2-4</strain>
    </source>
</reference>
<dbReference type="Pfam" id="PF00378">
    <property type="entry name" value="ECH_1"/>
    <property type="match status" value="1"/>
</dbReference>
<dbReference type="InterPro" id="IPR014748">
    <property type="entry name" value="Enoyl-CoA_hydra_C"/>
</dbReference>
<dbReference type="SUPFAM" id="SSF52096">
    <property type="entry name" value="ClpP/crotonase"/>
    <property type="match status" value="1"/>
</dbReference>
<dbReference type="CDD" id="cd06558">
    <property type="entry name" value="crotonase-like"/>
    <property type="match status" value="1"/>
</dbReference>
<evidence type="ECO:0000313" key="2">
    <source>
        <dbReference type="EMBL" id="MEN2989824.1"/>
    </source>
</evidence>
<sequence length="272" mass="28670">MTALTNPDTATQELLERTQAGVLWITMNRPDSLNALTGTMIERLSVVLADAAERDDVKVIVLTGAGRGFCAGGDVKAMATGEGREETLEQRSARLRRHMDSARLLHDMPKPTIAMARGAVAGAGLSLALACDLLIASDTLKMTSAFVKVGLSGDFGSTYFLTQRIGHKARELALLSPKLTADEALSLGLVNRVVPDGELEAATSAIAAQLAAGPGLAMGHIKANLNTAEQGATLPEALDCEAWRHIRCGLTADHAEAASAFVEKRAPVFTNR</sequence>
<protein>
    <submittedName>
        <fullName evidence="2">Enoyl-CoA hydratase</fullName>
    </submittedName>
</protein>
<dbReference type="PANTHER" id="PTHR43459">
    <property type="entry name" value="ENOYL-COA HYDRATASE"/>
    <property type="match status" value="1"/>
</dbReference>
<organism evidence="2 3">
    <name type="scientific">Tistrella arctica</name>
    <dbReference type="NCBI Taxonomy" id="3133430"/>
    <lineage>
        <taxon>Bacteria</taxon>
        <taxon>Pseudomonadati</taxon>
        <taxon>Pseudomonadota</taxon>
        <taxon>Alphaproteobacteria</taxon>
        <taxon>Geminicoccales</taxon>
        <taxon>Geminicoccaceae</taxon>
        <taxon>Tistrella</taxon>
    </lineage>
</organism>
<gene>
    <name evidence="2" type="ORF">WG926_16015</name>
</gene>
<accession>A0ABU9YLY6</accession>
<dbReference type="InterPro" id="IPR029045">
    <property type="entry name" value="ClpP/crotonase-like_dom_sf"/>
</dbReference>
<comment type="caution">
    <text evidence="2">The sequence shown here is derived from an EMBL/GenBank/DDBJ whole genome shotgun (WGS) entry which is preliminary data.</text>
</comment>
<comment type="similarity">
    <text evidence="1">Belongs to the enoyl-CoA hydratase/isomerase family.</text>
</comment>
<dbReference type="Gene3D" id="1.10.12.10">
    <property type="entry name" value="Lyase 2-enoyl-coa Hydratase, Chain A, domain 2"/>
    <property type="match status" value="1"/>
</dbReference>
<dbReference type="Gene3D" id="3.90.226.10">
    <property type="entry name" value="2-enoyl-CoA Hydratase, Chain A, domain 1"/>
    <property type="match status" value="1"/>
</dbReference>